<dbReference type="Gene3D" id="3.40.190.150">
    <property type="entry name" value="Bordetella uptake gene, domain 1"/>
    <property type="match status" value="1"/>
</dbReference>
<sequence length="122" mass="13275">MLNGGSIASRGCRIATDTENRGSLRRHDAVRCIWQWRHGVHPAGAANALSQRGKRGAHRSVHEAGQVRILAISGTERHPGLPNVPTVREQGFDWSVMSFNAVTAPAGIPPDRRQLLETPSAR</sequence>
<evidence type="ECO:0000256" key="1">
    <source>
        <dbReference type="ARBA" id="ARBA00006987"/>
    </source>
</evidence>
<dbReference type="Proteomes" id="UP000548582">
    <property type="component" value="Unassembled WGS sequence"/>
</dbReference>
<dbReference type="RefSeq" id="WP_170053126.1">
    <property type="nucleotide sequence ID" value="NZ_JABBKX010000002.1"/>
</dbReference>
<protein>
    <submittedName>
        <fullName evidence="2">Uncharacterized protein</fullName>
    </submittedName>
</protein>
<dbReference type="PANTHER" id="PTHR42928">
    <property type="entry name" value="TRICARBOXYLATE-BINDING PROTEIN"/>
    <property type="match status" value="1"/>
</dbReference>
<evidence type="ECO:0000313" key="2">
    <source>
        <dbReference type="EMBL" id="NMJ40865.1"/>
    </source>
</evidence>
<proteinExistence type="inferred from homology"/>
<dbReference type="AlphaFoldDB" id="A0A848EC50"/>
<accession>A0A848EC50</accession>
<reference evidence="2 3" key="1">
    <citation type="submission" date="2020-03" db="EMBL/GenBank/DDBJ databases">
        <authorList>
            <person name="Sun Q."/>
        </authorList>
    </citation>
    <scope>NUCLEOTIDE SEQUENCE [LARGE SCALE GENOMIC DNA]</scope>
    <source>
        <strain evidence="2 3">JC162</strain>
    </source>
</reference>
<gene>
    <name evidence="2" type="ORF">GWK16_06405</name>
</gene>
<dbReference type="EMBL" id="JABBKX010000002">
    <property type="protein sequence ID" value="NMJ40865.1"/>
    <property type="molecule type" value="Genomic_DNA"/>
</dbReference>
<dbReference type="InterPro" id="IPR042100">
    <property type="entry name" value="Bug_dom1"/>
</dbReference>
<dbReference type="Gene3D" id="3.40.190.10">
    <property type="entry name" value="Periplasmic binding protein-like II"/>
    <property type="match status" value="1"/>
</dbReference>
<name>A0A848EC50_9PROT</name>
<organism evidence="2 3">
    <name type="scientific">Neoroseomonas marina</name>
    <dbReference type="NCBI Taxonomy" id="1232220"/>
    <lineage>
        <taxon>Bacteria</taxon>
        <taxon>Pseudomonadati</taxon>
        <taxon>Pseudomonadota</taxon>
        <taxon>Alphaproteobacteria</taxon>
        <taxon>Acetobacterales</taxon>
        <taxon>Acetobacteraceae</taxon>
        <taxon>Neoroseomonas</taxon>
    </lineage>
</organism>
<evidence type="ECO:0000313" key="3">
    <source>
        <dbReference type="Proteomes" id="UP000548582"/>
    </source>
</evidence>
<dbReference type="PANTHER" id="PTHR42928:SF3">
    <property type="entry name" value="UPF0065 PROTEIN YFLP"/>
    <property type="match status" value="1"/>
</dbReference>
<comment type="caution">
    <text evidence="2">The sequence shown here is derived from an EMBL/GenBank/DDBJ whole genome shotgun (WGS) entry which is preliminary data.</text>
</comment>
<dbReference type="InterPro" id="IPR005064">
    <property type="entry name" value="BUG"/>
</dbReference>
<keyword evidence="3" id="KW-1185">Reference proteome</keyword>
<comment type="similarity">
    <text evidence="1">Belongs to the UPF0065 (bug) family.</text>
</comment>